<sequence length="117" mass="13357">MSEQAAWDGAHVRAWLERQSVKARRDQDVATRHGRDREDEFDQALAREYVCRRSCNDAATHAQDGFLAHLKGLLAQGEHHITGAHDDRRIQRQVRACLQSLVKKAKTNSGFDSFARF</sequence>
<evidence type="ECO:0000313" key="2">
    <source>
        <dbReference type="Proteomes" id="UP000282971"/>
    </source>
</evidence>
<gene>
    <name evidence="1" type="ORF">EOD43_18795</name>
</gene>
<evidence type="ECO:0000313" key="1">
    <source>
        <dbReference type="EMBL" id="RVT90319.1"/>
    </source>
</evidence>
<protein>
    <submittedName>
        <fullName evidence="1">Uncharacterized protein</fullName>
    </submittedName>
</protein>
<organism evidence="1 2">
    <name type="scientific">Sphingomonas crocodyli</name>
    <dbReference type="NCBI Taxonomy" id="1979270"/>
    <lineage>
        <taxon>Bacteria</taxon>
        <taxon>Pseudomonadati</taxon>
        <taxon>Pseudomonadota</taxon>
        <taxon>Alphaproteobacteria</taxon>
        <taxon>Sphingomonadales</taxon>
        <taxon>Sphingomonadaceae</taxon>
        <taxon>Sphingomonas</taxon>
    </lineage>
</organism>
<dbReference type="RefSeq" id="WP_127745576.1">
    <property type="nucleotide sequence ID" value="NZ_SACN01000003.1"/>
</dbReference>
<proteinExistence type="predicted"/>
<keyword evidence="2" id="KW-1185">Reference proteome</keyword>
<name>A0A437LY22_9SPHN</name>
<accession>A0A437LY22</accession>
<dbReference type="Proteomes" id="UP000282971">
    <property type="component" value="Unassembled WGS sequence"/>
</dbReference>
<dbReference type="OrthoDB" id="7584428at2"/>
<dbReference type="AlphaFoldDB" id="A0A437LY22"/>
<dbReference type="EMBL" id="SACN01000003">
    <property type="protein sequence ID" value="RVT90319.1"/>
    <property type="molecule type" value="Genomic_DNA"/>
</dbReference>
<reference evidence="1 2" key="1">
    <citation type="submission" date="2019-01" db="EMBL/GenBank/DDBJ databases">
        <authorList>
            <person name="Chen W.-M."/>
        </authorList>
    </citation>
    <scope>NUCLEOTIDE SEQUENCE [LARGE SCALE GENOMIC DNA]</scope>
    <source>
        <strain evidence="1 2">CCP-7</strain>
    </source>
</reference>
<comment type="caution">
    <text evidence="1">The sequence shown here is derived from an EMBL/GenBank/DDBJ whole genome shotgun (WGS) entry which is preliminary data.</text>
</comment>